<gene>
    <name evidence="2" type="ORF">SAMN04490201_3521</name>
</gene>
<feature type="region of interest" description="Disordered" evidence="1">
    <location>
        <begin position="34"/>
        <end position="56"/>
    </location>
</feature>
<reference evidence="2 3" key="1">
    <citation type="submission" date="2016-10" db="EMBL/GenBank/DDBJ databases">
        <authorList>
            <person name="Varghese N."/>
            <person name="Submissions S."/>
        </authorList>
    </citation>
    <scope>NUCLEOTIDE SEQUENCE [LARGE SCALE GENOMIC DNA]</scope>
    <source>
        <strain evidence="2 3">BS3667</strain>
    </source>
</reference>
<organism evidence="2 3">
    <name type="scientific">Pseudomonas psychrophila</name>
    <dbReference type="NCBI Taxonomy" id="122355"/>
    <lineage>
        <taxon>Bacteria</taxon>
        <taxon>Pseudomonadati</taxon>
        <taxon>Pseudomonadota</taxon>
        <taxon>Gammaproteobacteria</taxon>
        <taxon>Pseudomonadales</taxon>
        <taxon>Pseudomonadaceae</taxon>
        <taxon>Pseudomonas</taxon>
    </lineage>
</organism>
<dbReference type="EMBL" id="LT629795">
    <property type="protein sequence ID" value="SDU65586.1"/>
    <property type="molecule type" value="Genomic_DNA"/>
</dbReference>
<accession>A0ABY0VZJ7</accession>
<protein>
    <submittedName>
        <fullName evidence="2">Uncharacterized protein</fullName>
    </submittedName>
</protein>
<dbReference type="Proteomes" id="UP000182058">
    <property type="component" value="Chromosome I"/>
</dbReference>
<sequence>MTGRETTLLVCGSGLARDGLQGAALTQPVRVIVDDHREQARSHRSKNRLSERGMQP</sequence>
<keyword evidence="3" id="KW-1185">Reference proteome</keyword>
<name>A0ABY0VZJ7_9PSED</name>
<evidence type="ECO:0000313" key="3">
    <source>
        <dbReference type="Proteomes" id="UP000182058"/>
    </source>
</evidence>
<evidence type="ECO:0000256" key="1">
    <source>
        <dbReference type="SAM" id="MobiDB-lite"/>
    </source>
</evidence>
<proteinExistence type="predicted"/>
<evidence type="ECO:0000313" key="2">
    <source>
        <dbReference type="EMBL" id="SDU65586.1"/>
    </source>
</evidence>